<dbReference type="SUPFAM" id="SSF54001">
    <property type="entry name" value="Cysteine proteinases"/>
    <property type="match status" value="1"/>
</dbReference>
<proteinExistence type="predicted"/>
<accession>A0A1D1ZUT5</accession>
<dbReference type="Gene3D" id="3.90.1720.10">
    <property type="entry name" value="endopeptidase domain like (from Nostoc punctiforme)"/>
    <property type="match status" value="1"/>
</dbReference>
<organism evidence="2">
    <name type="scientific">Auxenochlorella protothecoides</name>
    <name type="common">Green microalga</name>
    <name type="synonym">Chlorella protothecoides</name>
    <dbReference type="NCBI Taxonomy" id="3075"/>
    <lineage>
        <taxon>Eukaryota</taxon>
        <taxon>Viridiplantae</taxon>
        <taxon>Chlorophyta</taxon>
        <taxon>core chlorophytes</taxon>
        <taxon>Trebouxiophyceae</taxon>
        <taxon>Chlorellales</taxon>
        <taxon>Chlorellaceae</taxon>
        <taxon>Auxenochlorella</taxon>
    </lineage>
</organism>
<sequence length="244" mass="25957">MHLPAFMGNCYSGRAGAPKSPKARPAARLATGDMVFLQEEGAKELYLLRTHDGWTAFSHCGFVMRRGSGAAGVLFCHADLVSGPDGVRRVAAEPLAELLASGHFTQAVARQLRVTLTPDQRDLLSEFVSLNLGKRSVTTTASVCMTAGSPLIPRGTERLLCSEFVALMLHLLGLAEPDMPASFTYIATAASGQLLHPPVRLDQGLGGSPRSPHRRMDSVRRQSTGAMSPSLVEAHRGVEVAAAT</sequence>
<dbReference type="InterPro" id="IPR038765">
    <property type="entry name" value="Papain-like_cys_pep_sf"/>
</dbReference>
<evidence type="ECO:0000313" key="2">
    <source>
        <dbReference type="EMBL" id="JAT70692.1"/>
    </source>
</evidence>
<evidence type="ECO:0000256" key="1">
    <source>
        <dbReference type="SAM" id="MobiDB-lite"/>
    </source>
</evidence>
<reference evidence="2" key="1">
    <citation type="submission" date="2015-08" db="EMBL/GenBank/DDBJ databases">
        <authorList>
            <person name="Babu N.S."/>
            <person name="Beckwith C.J."/>
            <person name="Beseler K.G."/>
            <person name="Brison A."/>
            <person name="Carone J.V."/>
            <person name="Caskin T.P."/>
            <person name="Diamond M."/>
            <person name="Durham M.E."/>
            <person name="Foxe J.M."/>
            <person name="Go M."/>
            <person name="Henderson B.A."/>
            <person name="Jones I.B."/>
            <person name="McGettigan J.A."/>
            <person name="Micheletti S.J."/>
            <person name="Nasrallah M.E."/>
            <person name="Ortiz D."/>
            <person name="Piller C.R."/>
            <person name="Privatt S.R."/>
            <person name="Schneider S.L."/>
            <person name="Sharp S."/>
            <person name="Smith T.C."/>
            <person name="Stanton J.D."/>
            <person name="Ullery H.E."/>
            <person name="Wilson R.J."/>
            <person name="Serrano M.G."/>
            <person name="Buck G."/>
            <person name="Lee V."/>
            <person name="Wang Y."/>
            <person name="Carvalho R."/>
            <person name="Voegtly L."/>
            <person name="Shi R."/>
            <person name="Duckworth R."/>
            <person name="Johnson A."/>
            <person name="Loviza R."/>
            <person name="Walstead R."/>
            <person name="Shah Z."/>
            <person name="Kiflezghi M."/>
            <person name="Wade K."/>
            <person name="Ball S.L."/>
            <person name="Bradley K.W."/>
            <person name="Asai D.J."/>
            <person name="Bowman C.A."/>
            <person name="Russell D.A."/>
            <person name="Pope W.H."/>
            <person name="Jacobs-Sera D."/>
            <person name="Hendrix R.W."/>
            <person name="Hatfull G.F."/>
        </authorList>
    </citation>
    <scope>NUCLEOTIDE SEQUENCE</scope>
</reference>
<dbReference type="EMBL" id="GDKF01007930">
    <property type="protein sequence ID" value="JAT70692.1"/>
    <property type="molecule type" value="Transcribed_RNA"/>
</dbReference>
<protein>
    <submittedName>
        <fullName evidence="2">Uncharacterized protein</fullName>
    </submittedName>
</protein>
<gene>
    <name evidence="2" type="ORF">g.10968</name>
</gene>
<name>A0A1D1ZUT5_AUXPR</name>
<dbReference type="AlphaFoldDB" id="A0A1D1ZUT5"/>
<feature type="region of interest" description="Disordered" evidence="1">
    <location>
        <begin position="201"/>
        <end position="228"/>
    </location>
</feature>